<dbReference type="PROSITE" id="PS51257">
    <property type="entry name" value="PROKAR_LIPOPROTEIN"/>
    <property type="match status" value="1"/>
</dbReference>
<organism evidence="2 3">
    <name type="scientific">Actinocrispum wychmicini</name>
    <dbReference type="NCBI Taxonomy" id="1213861"/>
    <lineage>
        <taxon>Bacteria</taxon>
        <taxon>Bacillati</taxon>
        <taxon>Actinomycetota</taxon>
        <taxon>Actinomycetes</taxon>
        <taxon>Pseudonocardiales</taxon>
        <taxon>Pseudonocardiaceae</taxon>
        <taxon>Actinocrispum</taxon>
    </lineage>
</organism>
<protein>
    <recommendedName>
        <fullName evidence="4">Lipoprotein</fullName>
    </recommendedName>
</protein>
<sequence>MRGLVGALPLALLLVGCSIAVRGTPVQPSDPDLVAGYFKALDEAGATGPDAQVEFLRRTQHPDFKNLLCDLGGLTIDADPALRTLRPDQAWAPQSGTHPRGNVYVVAVSLTVLKNGQTLGQQIGSERVVVLDGSVYGFMPCPR</sequence>
<keyword evidence="1" id="KW-0732">Signal</keyword>
<dbReference type="EMBL" id="SLWS01000001">
    <property type="protein sequence ID" value="TCO65072.1"/>
    <property type="molecule type" value="Genomic_DNA"/>
</dbReference>
<dbReference type="Proteomes" id="UP000295680">
    <property type="component" value="Unassembled WGS sequence"/>
</dbReference>
<dbReference type="OrthoDB" id="3693714at2"/>
<name>A0A4R2K0E2_9PSEU</name>
<dbReference type="AlphaFoldDB" id="A0A4R2K0E2"/>
<feature type="chain" id="PRO_5039069616" description="Lipoprotein" evidence="1">
    <location>
        <begin position="21"/>
        <end position="143"/>
    </location>
</feature>
<evidence type="ECO:0000256" key="1">
    <source>
        <dbReference type="SAM" id="SignalP"/>
    </source>
</evidence>
<accession>A0A4R2K0E2</accession>
<reference evidence="2 3" key="1">
    <citation type="submission" date="2019-03" db="EMBL/GenBank/DDBJ databases">
        <title>Genomic Encyclopedia of Type Strains, Phase IV (KMG-IV): sequencing the most valuable type-strain genomes for metagenomic binning, comparative biology and taxonomic classification.</title>
        <authorList>
            <person name="Goeker M."/>
        </authorList>
    </citation>
    <scope>NUCLEOTIDE SEQUENCE [LARGE SCALE GENOMIC DNA]</scope>
    <source>
        <strain evidence="2 3">DSM 45934</strain>
    </source>
</reference>
<dbReference type="RefSeq" id="WP_132111238.1">
    <property type="nucleotide sequence ID" value="NZ_SLWS01000001.1"/>
</dbReference>
<evidence type="ECO:0008006" key="4">
    <source>
        <dbReference type="Google" id="ProtNLM"/>
    </source>
</evidence>
<feature type="signal peptide" evidence="1">
    <location>
        <begin position="1"/>
        <end position="20"/>
    </location>
</feature>
<gene>
    <name evidence="2" type="ORF">EV192_101856</name>
</gene>
<proteinExistence type="predicted"/>
<comment type="caution">
    <text evidence="2">The sequence shown here is derived from an EMBL/GenBank/DDBJ whole genome shotgun (WGS) entry which is preliminary data.</text>
</comment>
<keyword evidence="3" id="KW-1185">Reference proteome</keyword>
<evidence type="ECO:0000313" key="2">
    <source>
        <dbReference type="EMBL" id="TCO65072.1"/>
    </source>
</evidence>
<evidence type="ECO:0000313" key="3">
    <source>
        <dbReference type="Proteomes" id="UP000295680"/>
    </source>
</evidence>